<sequence>MSYETDLLSIVLERVNSKHKNIRLLMFYSPKDLEYSMGWEKIRKLYLSGAVQQKRNISTPQPITLQVGDRSYSLSIKDMKGWSGTGGLQSLAKSVGFEMTAKSEMDDYKSRMRDGLEAMPAIFAAYAMGDVDDLHEIYKAFVELVRWVQADIIGIPVEDCFTEDNIPMTTGSLVAATLLKWLHTQGTNKELMQFAMRKLGLLDTSASNYDYSLKAYLHATSTYRTLESLEIALLSGQDKLLEQFYKAKYKYLAISQASVNYFAGVTCDSAAFSAIVQGGRCNNERPSEYVCRIGADIDLQSCYGSALRAFVYPLGLPTVWSYRPNQKRPTLRKWLAKYEDNLVDNLWTATVSGDLTFAQDLIYSKLVTQYQINHAALGDWDKNYNDDHRDDDIAHIAGELALIRKQIRNGIITTDILKTLKSVATNNEIKQLLDMELICAVAYQTSDQVSSVDEWIAAVIA</sequence>
<dbReference type="EMBL" id="JACJSI010000260">
    <property type="protein sequence ID" value="MBD2535306.1"/>
    <property type="molecule type" value="Genomic_DNA"/>
</dbReference>
<evidence type="ECO:0000313" key="2">
    <source>
        <dbReference type="Proteomes" id="UP000623440"/>
    </source>
</evidence>
<dbReference type="Proteomes" id="UP000623440">
    <property type="component" value="Unassembled WGS sequence"/>
</dbReference>
<keyword evidence="2" id="KW-1185">Reference proteome</keyword>
<reference evidence="1 2" key="1">
    <citation type="journal article" date="2020" name="ISME J.">
        <title>Comparative genomics reveals insights into cyanobacterial evolution and habitat adaptation.</title>
        <authorList>
            <person name="Chen M.Y."/>
            <person name="Teng W.K."/>
            <person name="Zhao L."/>
            <person name="Hu C.X."/>
            <person name="Zhou Y.K."/>
            <person name="Han B.P."/>
            <person name="Song L.R."/>
            <person name="Shu W.S."/>
        </authorList>
    </citation>
    <scope>NUCLEOTIDE SEQUENCE [LARGE SCALE GENOMIC DNA]</scope>
    <source>
        <strain evidence="1 2">FACHB-838</strain>
    </source>
</reference>
<feature type="non-terminal residue" evidence="1">
    <location>
        <position position="461"/>
    </location>
</feature>
<comment type="caution">
    <text evidence="1">The sequence shown here is derived from an EMBL/GenBank/DDBJ whole genome shotgun (WGS) entry which is preliminary data.</text>
</comment>
<evidence type="ECO:0000313" key="1">
    <source>
        <dbReference type="EMBL" id="MBD2535306.1"/>
    </source>
</evidence>
<proteinExistence type="predicted"/>
<name>A0ABR8E0W3_9NOSO</name>
<dbReference type="RefSeq" id="WP_190946148.1">
    <property type="nucleotide sequence ID" value="NZ_JACJSI010000260.1"/>
</dbReference>
<gene>
    <name evidence="1" type="ORF">H6G97_40280</name>
</gene>
<accession>A0ABR8E0W3</accession>
<protein>
    <submittedName>
        <fullName evidence="1">Uncharacterized protein</fullName>
    </submittedName>
</protein>
<organism evidence="1 2">
    <name type="scientific">Nostoc flagelliforme FACHB-838</name>
    <dbReference type="NCBI Taxonomy" id="2692904"/>
    <lineage>
        <taxon>Bacteria</taxon>
        <taxon>Bacillati</taxon>
        <taxon>Cyanobacteriota</taxon>
        <taxon>Cyanophyceae</taxon>
        <taxon>Nostocales</taxon>
        <taxon>Nostocaceae</taxon>
        <taxon>Nostoc</taxon>
    </lineage>
</organism>